<dbReference type="NCBIfam" id="NF033691">
    <property type="entry name" value="immunity_MafI"/>
    <property type="match status" value="1"/>
</dbReference>
<protein>
    <submittedName>
        <fullName evidence="1">MafI family immunity protein</fullName>
    </submittedName>
</protein>
<organism evidence="1 2">
    <name type="scientific">Angustibacter luteus</name>
    <dbReference type="NCBI Taxonomy" id="658456"/>
    <lineage>
        <taxon>Bacteria</taxon>
        <taxon>Bacillati</taxon>
        <taxon>Actinomycetota</taxon>
        <taxon>Actinomycetes</taxon>
        <taxon>Kineosporiales</taxon>
        <taxon>Kineosporiaceae</taxon>
    </lineage>
</organism>
<dbReference type="RefSeq" id="WP_345716264.1">
    <property type="nucleotide sequence ID" value="NZ_BAABFP010000004.1"/>
</dbReference>
<dbReference type="Proteomes" id="UP001596189">
    <property type="component" value="Unassembled WGS sequence"/>
</dbReference>
<dbReference type="InterPro" id="IPR047880">
    <property type="entry name" value="MafI-like"/>
</dbReference>
<evidence type="ECO:0000313" key="2">
    <source>
        <dbReference type="Proteomes" id="UP001596189"/>
    </source>
</evidence>
<accession>A0ABW1JEV5</accession>
<gene>
    <name evidence="1" type="ORF">ACFQDO_10025</name>
</gene>
<dbReference type="EMBL" id="JBHSRD010000003">
    <property type="protein sequence ID" value="MFC6007465.1"/>
    <property type="molecule type" value="Genomic_DNA"/>
</dbReference>
<name>A0ABW1JEV5_9ACTN</name>
<comment type="caution">
    <text evidence="1">The sequence shown here is derived from an EMBL/GenBank/DDBJ whole genome shotgun (WGS) entry which is preliminary data.</text>
</comment>
<evidence type="ECO:0000313" key="1">
    <source>
        <dbReference type="EMBL" id="MFC6007465.1"/>
    </source>
</evidence>
<keyword evidence="2" id="KW-1185">Reference proteome</keyword>
<reference evidence="2" key="1">
    <citation type="journal article" date="2019" name="Int. J. Syst. Evol. Microbiol.">
        <title>The Global Catalogue of Microorganisms (GCM) 10K type strain sequencing project: providing services to taxonomists for standard genome sequencing and annotation.</title>
        <authorList>
            <consortium name="The Broad Institute Genomics Platform"/>
            <consortium name="The Broad Institute Genome Sequencing Center for Infectious Disease"/>
            <person name="Wu L."/>
            <person name="Ma J."/>
        </authorList>
    </citation>
    <scope>NUCLEOTIDE SEQUENCE [LARGE SCALE GENOMIC DNA]</scope>
    <source>
        <strain evidence="2">KACC 14249</strain>
    </source>
</reference>
<sequence length="90" mass="10085">MDRACYEEIAGILHGLLIRLDDRLPGKDITLIAEFIDANELGLALEQLADVLSEDEKPLSPEERANILALVDRMQMDDRVPHALTFCPAR</sequence>
<proteinExistence type="predicted"/>